<dbReference type="Pfam" id="PF01047">
    <property type="entry name" value="MarR"/>
    <property type="match status" value="1"/>
</dbReference>
<dbReference type="PROSITE" id="PS50995">
    <property type="entry name" value="HTH_MARR_2"/>
    <property type="match status" value="1"/>
</dbReference>
<keyword evidence="3" id="KW-0804">Transcription</keyword>
<dbReference type="SMART" id="SM00347">
    <property type="entry name" value="HTH_MARR"/>
    <property type="match status" value="1"/>
</dbReference>
<dbReference type="InterPro" id="IPR000835">
    <property type="entry name" value="HTH_MarR-typ"/>
</dbReference>
<dbReference type="Proteomes" id="UP000250369">
    <property type="component" value="Unassembled WGS sequence"/>
</dbReference>
<evidence type="ECO:0000256" key="2">
    <source>
        <dbReference type="ARBA" id="ARBA00023125"/>
    </source>
</evidence>
<dbReference type="InterPro" id="IPR039422">
    <property type="entry name" value="MarR/SlyA-like"/>
</dbReference>
<keyword evidence="2" id="KW-0238">DNA-binding</keyword>
<dbReference type="EMBL" id="QMFB01000024">
    <property type="protein sequence ID" value="RAV15311.1"/>
    <property type="molecule type" value="Genomic_DNA"/>
</dbReference>
<evidence type="ECO:0000259" key="4">
    <source>
        <dbReference type="PROSITE" id="PS50995"/>
    </source>
</evidence>
<dbReference type="SUPFAM" id="SSF46785">
    <property type="entry name" value="Winged helix' DNA-binding domain"/>
    <property type="match status" value="1"/>
</dbReference>
<dbReference type="GO" id="GO:0003700">
    <property type="term" value="F:DNA-binding transcription factor activity"/>
    <property type="evidence" value="ECO:0007669"/>
    <property type="project" value="InterPro"/>
</dbReference>
<dbReference type="PRINTS" id="PR00598">
    <property type="entry name" value="HTHMARR"/>
</dbReference>
<keyword evidence="1" id="KW-0805">Transcription regulation</keyword>
<organism evidence="5 6">
    <name type="scientific">Paenibacillus contaminans</name>
    <dbReference type="NCBI Taxonomy" id="450362"/>
    <lineage>
        <taxon>Bacteria</taxon>
        <taxon>Bacillati</taxon>
        <taxon>Bacillota</taxon>
        <taxon>Bacilli</taxon>
        <taxon>Bacillales</taxon>
        <taxon>Paenibacillaceae</taxon>
        <taxon>Paenibacillus</taxon>
    </lineage>
</organism>
<dbReference type="GO" id="GO:0006950">
    <property type="term" value="P:response to stress"/>
    <property type="evidence" value="ECO:0007669"/>
    <property type="project" value="TreeGrafter"/>
</dbReference>
<dbReference type="PANTHER" id="PTHR33164">
    <property type="entry name" value="TRANSCRIPTIONAL REGULATOR, MARR FAMILY"/>
    <property type="match status" value="1"/>
</dbReference>
<comment type="caution">
    <text evidence="5">The sequence shown here is derived from an EMBL/GenBank/DDBJ whole genome shotgun (WGS) entry which is preliminary data.</text>
</comment>
<dbReference type="InterPro" id="IPR023187">
    <property type="entry name" value="Tscrpt_reg_MarR-type_CS"/>
</dbReference>
<proteinExistence type="predicted"/>
<accession>A0A329M5W6</accession>
<evidence type="ECO:0000256" key="3">
    <source>
        <dbReference type="ARBA" id="ARBA00023163"/>
    </source>
</evidence>
<dbReference type="AlphaFoldDB" id="A0A329M5W6"/>
<name>A0A329M5W6_9BACL</name>
<dbReference type="RefSeq" id="WP_113034795.1">
    <property type="nucleotide sequence ID" value="NZ_QMFB01000024.1"/>
</dbReference>
<evidence type="ECO:0000313" key="5">
    <source>
        <dbReference type="EMBL" id="RAV15311.1"/>
    </source>
</evidence>
<dbReference type="PROSITE" id="PS01117">
    <property type="entry name" value="HTH_MARR_1"/>
    <property type="match status" value="1"/>
</dbReference>
<gene>
    <name evidence="5" type="ORF">DQG23_30385</name>
</gene>
<protein>
    <submittedName>
        <fullName evidence="5">MarR family transcriptional regulator</fullName>
    </submittedName>
</protein>
<dbReference type="PANTHER" id="PTHR33164:SF56">
    <property type="entry name" value="HTH-TYPE TRANSCRIPTIONAL REGULATOR MHQR"/>
    <property type="match status" value="1"/>
</dbReference>
<dbReference type="OrthoDB" id="9799747at2"/>
<feature type="domain" description="HTH marR-type" evidence="4">
    <location>
        <begin position="12"/>
        <end position="144"/>
    </location>
</feature>
<sequence>MQVKLDDAQADSLKLFVVLSKAYKTVMDRAVKDMKQYDLSPSEFTILEVLYTKGKIPLQQIGEKILITSGSITYNVDKLESKGLLKRVPCADDRRVIYAEITAAGTGLFDRIFPEHAATIHSLMKALSPDEKHNATELLKKLGKGAEEQ</sequence>
<evidence type="ECO:0000313" key="6">
    <source>
        <dbReference type="Proteomes" id="UP000250369"/>
    </source>
</evidence>
<evidence type="ECO:0000256" key="1">
    <source>
        <dbReference type="ARBA" id="ARBA00023015"/>
    </source>
</evidence>
<dbReference type="Gene3D" id="1.10.10.10">
    <property type="entry name" value="Winged helix-like DNA-binding domain superfamily/Winged helix DNA-binding domain"/>
    <property type="match status" value="1"/>
</dbReference>
<keyword evidence="6" id="KW-1185">Reference proteome</keyword>
<dbReference type="GO" id="GO:0003677">
    <property type="term" value="F:DNA binding"/>
    <property type="evidence" value="ECO:0007669"/>
    <property type="project" value="UniProtKB-KW"/>
</dbReference>
<reference evidence="5 6" key="1">
    <citation type="journal article" date="2009" name="Int. J. Syst. Evol. Microbiol.">
        <title>Paenibacillus contaminans sp. nov., isolated from a contaminated laboratory plate.</title>
        <authorList>
            <person name="Chou J.H."/>
            <person name="Lee J.H."/>
            <person name="Lin M.C."/>
            <person name="Chang P.S."/>
            <person name="Arun A.B."/>
            <person name="Young C.C."/>
            <person name="Chen W.M."/>
        </authorList>
    </citation>
    <scope>NUCLEOTIDE SEQUENCE [LARGE SCALE GENOMIC DNA]</scope>
    <source>
        <strain evidence="5 6">CKOBP-6</strain>
    </source>
</reference>
<dbReference type="InterPro" id="IPR036388">
    <property type="entry name" value="WH-like_DNA-bd_sf"/>
</dbReference>
<dbReference type="InterPro" id="IPR036390">
    <property type="entry name" value="WH_DNA-bd_sf"/>
</dbReference>